<proteinExistence type="predicted"/>
<dbReference type="CDD" id="cd02970">
    <property type="entry name" value="PRX_like2"/>
    <property type="match status" value="1"/>
</dbReference>
<organism evidence="2 3">
    <name type="scientific">Algibacter lectus</name>
    <dbReference type="NCBI Taxonomy" id="221126"/>
    <lineage>
        <taxon>Bacteria</taxon>
        <taxon>Pseudomonadati</taxon>
        <taxon>Bacteroidota</taxon>
        <taxon>Flavobacteriia</taxon>
        <taxon>Flavobacteriales</taxon>
        <taxon>Flavobacteriaceae</taxon>
        <taxon>Algibacter</taxon>
    </lineage>
</organism>
<dbReference type="InterPro" id="IPR013766">
    <property type="entry name" value="Thioredoxin_domain"/>
</dbReference>
<dbReference type="Proteomes" id="UP000029643">
    <property type="component" value="Unassembled WGS sequence"/>
</dbReference>
<sequence>MKTKNAMIKPREKAPELEVQLVNGTTWKLSEQSPENFTLVLFYRGKHCPVCKSQLEDLQKKLDKFTERGVNVIAISTDTEEVAKATHEAWDIADIPLGYGISIEDARKWGGLFISEGIKQEPKHFAEPGLFLVTPEQIVYWASIQSMPFGRPSFNDVLGGIDYILKADYPARGEA</sequence>
<dbReference type="InterPro" id="IPR036249">
    <property type="entry name" value="Thioredoxin-like_sf"/>
</dbReference>
<dbReference type="Pfam" id="PF00578">
    <property type="entry name" value="AhpC-TSA"/>
    <property type="match status" value="1"/>
</dbReference>
<evidence type="ECO:0000259" key="1">
    <source>
        <dbReference type="PROSITE" id="PS51352"/>
    </source>
</evidence>
<accession>A0A090WLI7</accession>
<name>A0A090WLI7_9FLAO</name>
<dbReference type="STRING" id="221126.SAMN04489722_102111"/>
<dbReference type="GO" id="GO:0004355">
    <property type="term" value="F:glutamate synthase (NADPH) activity"/>
    <property type="evidence" value="ECO:0007669"/>
    <property type="project" value="UniProtKB-EC"/>
</dbReference>
<reference evidence="2 3" key="1">
    <citation type="journal article" date="2014" name="Genome Announc.">
        <title>Draft Genome Sequences of Marine Flavobacterium Algibacter lectus Strains SS8 and NR4.</title>
        <authorList>
            <person name="Takatani N."/>
            <person name="Nakanishi M."/>
            <person name="Meirelles P."/>
            <person name="Mino S."/>
            <person name="Suda W."/>
            <person name="Oshima K."/>
            <person name="Hattori M."/>
            <person name="Ohkuma M."/>
            <person name="Hosokawa M."/>
            <person name="Miyashita K."/>
            <person name="Thompson F.L."/>
            <person name="Niwa A."/>
            <person name="Sawabe T."/>
            <person name="Sawabe T."/>
        </authorList>
    </citation>
    <scope>NUCLEOTIDE SEQUENCE [LARGE SCALE GENOMIC DNA]</scope>
    <source>
        <strain evidence="3">JCM19274</strain>
    </source>
</reference>
<keyword evidence="2" id="KW-0560">Oxidoreductase</keyword>
<feature type="domain" description="Thioredoxin" evidence="1">
    <location>
        <begin position="8"/>
        <end position="166"/>
    </location>
</feature>
<dbReference type="InterPro" id="IPR000866">
    <property type="entry name" value="AhpC/TSA"/>
</dbReference>
<protein>
    <submittedName>
        <fullName evidence="2">Glutamate synthase [NADPH] large chain</fullName>
        <ecNumber evidence="2">1.4.1.13</ecNumber>
    </submittedName>
</protein>
<dbReference type="SUPFAM" id="SSF52833">
    <property type="entry name" value="Thioredoxin-like"/>
    <property type="match status" value="1"/>
</dbReference>
<dbReference type="AlphaFoldDB" id="A0A090WLI7"/>
<dbReference type="PROSITE" id="PS51352">
    <property type="entry name" value="THIOREDOXIN_2"/>
    <property type="match status" value="1"/>
</dbReference>
<evidence type="ECO:0000313" key="2">
    <source>
        <dbReference type="EMBL" id="GAL77861.1"/>
    </source>
</evidence>
<evidence type="ECO:0000313" key="3">
    <source>
        <dbReference type="Proteomes" id="UP000029643"/>
    </source>
</evidence>
<dbReference type="Gene3D" id="3.40.30.10">
    <property type="entry name" value="Glutaredoxin"/>
    <property type="match status" value="1"/>
</dbReference>
<comment type="caution">
    <text evidence="2">The sequence shown here is derived from an EMBL/GenBank/DDBJ whole genome shotgun (WGS) entry which is preliminary data.</text>
</comment>
<dbReference type="EMBL" id="BBNU01000001">
    <property type="protein sequence ID" value="GAL77861.1"/>
    <property type="molecule type" value="Genomic_DNA"/>
</dbReference>
<gene>
    <name evidence="2" type="ORF">JCM19274_5574</name>
</gene>
<dbReference type="EC" id="1.4.1.13" evidence="2"/>
<dbReference type="GO" id="GO:0016209">
    <property type="term" value="F:antioxidant activity"/>
    <property type="evidence" value="ECO:0007669"/>
    <property type="project" value="InterPro"/>
</dbReference>